<sequence length="92" mass="10247">MLEQYDAAMESWIEETVSTGDDDALFASGYLQGHVAVVLSELEVEPEQDLNALDAKMVNCLALANDELNDIDYALVENAWQQLRSRIVTQLS</sequence>
<name>A0A6G9QKL5_9GAMM</name>
<gene>
    <name evidence="1" type="ORF">HBH39_11350</name>
</gene>
<dbReference type="Proteomes" id="UP000502608">
    <property type="component" value="Chromosome"/>
</dbReference>
<dbReference type="AlphaFoldDB" id="A0A6G9QKL5"/>
<dbReference type="KEGG" id="saes:HBH39_11350"/>
<proteinExistence type="predicted"/>
<dbReference type="EMBL" id="CP050313">
    <property type="protein sequence ID" value="QIR15002.1"/>
    <property type="molecule type" value="Genomic_DNA"/>
</dbReference>
<dbReference type="Pfam" id="PF08891">
    <property type="entry name" value="YfcL"/>
    <property type="match status" value="1"/>
</dbReference>
<dbReference type="InterPro" id="IPR014987">
    <property type="entry name" value="UPF_YfcL"/>
</dbReference>
<reference evidence="1 2" key="1">
    <citation type="submission" date="2020-03" db="EMBL/GenBank/DDBJ databases">
        <title>Complete genome sequence of Shewanella sp.</title>
        <authorList>
            <person name="Kim Y.-S."/>
            <person name="Kim S.-J."/>
            <person name="Jung H.-K."/>
            <person name="Kim K.-H."/>
        </authorList>
    </citation>
    <scope>NUCLEOTIDE SEQUENCE [LARGE SCALE GENOMIC DNA]</scope>
    <source>
        <strain evidence="1 2">PN3F2</strain>
    </source>
</reference>
<organism evidence="1 2">
    <name type="scientific">Shewanella aestuarii</name>
    <dbReference type="NCBI Taxonomy" id="1028752"/>
    <lineage>
        <taxon>Bacteria</taxon>
        <taxon>Pseudomonadati</taxon>
        <taxon>Pseudomonadota</taxon>
        <taxon>Gammaproteobacteria</taxon>
        <taxon>Alteromonadales</taxon>
        <taxon>Shewanellaceae</taxon>
        <taxon>Shewanella</taxon>
    </lineage>
</organism>
<evidence type="ECO:0000313" key="1">
    <source>
        <dbReference type="EMBL" id="QIR15002.1"/>
    </source>
</evidence>
<evidence type="ECO:0000313" key="2">
    <source>
        <dbReference type="Proteomes" id="UP000502608"/>
    </source>
</evidence>
<accession>A0A6G9QKL5</accession>
<keyword evidence="2" id="KW-1185">Reference proteome</keyword>
<protein>
    <submittedName>
        <fullName evidence="1">YfcL family protein</fullName>
    </submittedName>
</protein>
<dbReference type="RefSeq" id="WP_167678335.1">
    <property type="nucleotide sequence ID" value="NZ_CP050313.1"/>
</dbReference>